<proteinExistence type="predicted"/>
<dbReference type="Proteomes" id="UP000319578">
    <property type="component" value="Unassembled WGS sequence"/>
</dbReference>
<evidence type="ECO:0000313" key="3">
    <source>
        <dbReference type="Proteomes" id="UP000319578"/>
    </source>
</evidence>
<dbReference type="InterPro" id="IPR010982">
    <property type="entry name" value="Lambda_DNA-bd_dom_sf"/>
</dbReference>
<name>A0ABQ0TIP5_9BACL</name>
<dbReference type="Gene3D" id="1.10.260.40">
    <property type="entry name" value="lambda repressor-like DNA-binding domains"/>
    <property type="match status" value="1"/>
</dbReference>
<evidence type="ECO:0000259" key="1">
    <source>
        <dbReference type="PROSITE" id="PS50943"/>
    </source>
</evidence>
<dbReference type="RefSeq" id="WP_049736877.1">
    <property type="nucleotide sequence ID" value="NZ_BJON01000006.1"/>
</dbReference>
<evidence type="ECO:0000313" key="2">
    <source>
        <dbReference type="EMBL" id="GED67731.1"/>
    </source>
</evidence>
<dbReference type="SMART" id="SM00530">
    <property type="entry name" value="HTH_XRE"/>
    <property type="match status" value="1"/>
</dbReference>
<accession>A0ABQ0TIP5</accession>
<comment type="caution">
    <text evidence="2">The sequence shown here is derived from an EMBL/GenBank/DDBJ whole genome shotgun (WGS) entry which is preliminary data.</text>
</comment>
<sequence length="65" mass="7554">MMTLKEVRMLKGKSQEEVSRAANISTKQYYNIEKGLSTPTVRVALKISKFLEESIYEIAEWNEEL</sequence>
<dbReference type="InterPro" id="IPR001387">
    <property type="entry name" value="Cro/C1-type_HTH"/>
</dbReference>
<protein>
    <recommendedName>
        <fullName evidence="1">HTH cro/C1-type domain-containing protein</fullName>
    </recommendedName>
</protein>
<dbReference type="EMBL" id="BJON01000006">
    <property type="protein sequence ID" value="GED67731.1"/>
    <property type="molecule type" value="Genomic_DNA"/>
</dbReference>
<dbReference type="SUPFAM" id="SSF47413">
    <property type="entry name" value="lambda repressor-like DNA-binding domains"/>
    <property type="match status" value="1"/>
</dbReference>
<organism evidence="2 3">
    <name type="scientific">Brevibacillus reuszeri</name>
    <dbReference type="NCBI Taxonomy" id="54915"/>
    <lineage>
        <taxon>Bacteria</taxon>
        <taxon>Bacillati</taxon>
        <taxon>Bacillota</taxon>
        <taxon>Bacilli</taxon>
        <taxon>Bacillales</taxon>
        <taxon>Paenibacillaceae</taxon>
        <taxon>Brevibacillus</taxon>
    </lineage>
</organism>
<feature type="domain" description="HTH cro/C1-type" evidence="1">
    <location>
        <begin position="4"/>
        <end position="58"/>
    </location>
</feature>
<dbReference type="CDD" id="cd00093">
    <property type="entry name" value="HTH_XRE"/>
    <property type="match status" value="1"/>
</dbReference>
<reference evidence="2 3" key="1">
    <citation type="submission" date="2019-06" db="EMBL/GenBank/DDBJ databases">
        <title>Whole genome shotgun sequence of Brevibacillus reuszeri NBRC 15719.</title>
        <authorList>
            <person name="Hosoyama A."/>
            <person name="Uohara A."/>
            <person name="Ohji S."/>
            <person name="Ichikawa N."/>
        </authorList>
    </citation>
    <scope>NUCLEOTIDE SEQUENCE [LARGE SCALE GENOMIC DNA]</scope>
    <source>
        <strain evidence="2 3">NBRC 15719</strain>
    </source>
</reference>
<dbReference type="PROSITE" id="PS50943">
    <property type="entry name" value="HTH_CROC1"/>
    <property type="match status" value="1"/>
</dbReference>
<gene>
    <name evidence="2" type="ORF">BRE01_14330</name>
</gene>
<keyword evidence="3" id="KW-1185">Reference proteome</keyword>
<dbReference type="Pfam" id="PF01381">
    <property type="entry name" value="HTH_3"/>
    <property type="match status" value="1"/>
</dbReference>